<sequence>SQMVALCLRTGAQTRSILHETHDHSHRQVEFVKMSCQTDSETSKKDA</sequence>
<organism evidence="1">
    <name type="scientific">marine metagenome</name>
    <dbReference type="NCBI Taxonomy" id="408172"/>
    <lineage>
        <taxon>unclassified sequences</taxon>
        <taxon>metagenomes</taxon>
        <taxon>ecological metagenomes</taxon>
    </lineage>
</organism>
<dbReference type="AlphaFoldDB" id="A0A382VZR0"/>
<proteinExistence type="predicted"/>
<dbReference type="EMBL" id="UINC01155891">
    <property type="protein sequence ID" value="SVD52007.1"/>
    <property type="molecule type" value="Genomic_DNA"/>
</dbReference>
<reference evidence="1" key="1">
    <citation type="submission" date="2018-05" db="EMBL/GenBank/DDBJ databases">
        <authorList>
            <person name="Lanie J.A."/>
            <person name="Ng W.-L."/>
            <person name="Kazmierczak K.M."/>
            <person name="Andrzejewski T.M."/>
            <person name="Davidsen T.M."/>
            <person name="Wayne K.J."/>
            <person name="Tettelin H."/>
            <person name="Glass J.I."/>
            <person name="Rusch D."/>
            <person name="Podicherti R."/>
            <person name="Tsui H.-C.T."/>
            <person name="Winkler M.E."/>
        </authorList>
    </citation>
    <scope>NUCLEOTIDE SEQUENCE</scope>
</reference>
<protein>
    <submittedName>
        <fullName evidence="1">Uncharacterized protein</fullName>
    </submittedName>
</protein>
<gene>
    <name evidence="1" type="ORF">METZ01_LOCUS404861</name>
</gene>
<feature type="non-terminal residue" evidence="1">
    <location>
        <position position="1"/>
    </location>
</feature>
<evidence type="ECO:0000313" key="1">
    <source>
        <dbReference type="EMBL" id="SVD52007.1"/>
    </source>
</evidence>
<name>A0A382VZR0_9ZZZZ</name>
<accession>A0A382VZR0</accession>